<reference evidence="2 3" key="1">
    <citation type="journal article" date="2019" name="New Phytol.">
        <title>Comparative genomics reveals unique wood-decay strategies and fruiting body development in the Schizophyllaceae.</title>
        <authorList>
            <person name="Almasi E."/>
            <person name="Sahu N."/>
            <person name="Krizsan K."/>
            <person name="Balint B."/>
            <person name="Kovacs G.M."/>
            <person name="Kiss B."/>
            <person name="Cseklye J."/>
            <person name="Drula E."/>
            <person name="Henrissat B."/>
            <person name="Nagy I."/>
            <person name="Chovatia M."/>
            <person name="Adam C."/>
            <person name="LaButti K."/>
            <person name="Lipzen A."/>
            <person name="Riley R."/>
            <person name="Grigoriev I.V."/>
            <person name="Nagy L.G."/>
        </authorList>
    </citation>
    <scope>NUCLEOTIDE SEQUENCE [LARGE SCALE GENOMIC DNA]</scope>
    <source>
        <strain evidence="2 3">NL-1724</strain>
    </source>
</reference>
<evidence type="ECO:0000256" key="1">
    <source>
        <dbReference type="SAM" id="MobiDB-lite"/>
    </source>
</evidence>
<dbReference type="EMBL" id="VDMD01000015">
    <property type="protein sequence ID" value="TRM61751.1"/>
    <property type="molecule type" value="Genomic_DNA"/>
</dbReference>
<accession>A0A550CAC3</accession>
<proteinExistence type="predicted"/>
<feature type="compositionally biased region" description="Polar residues" evidence="1">
    <location>
        <begin position="79"/>
        <end position="88"/>
    </location>
</feature>
<gene>
    <name evidence="2" type="ORF">BD626DRAFT_631397</name>
</gene>
<keyword evidence="3" id="KW-1185">Reference proteome</keyword>
<name>A0A550CAC3_9AGAR</name>
<protein>
    <submittedName>
        <fullName evidence="2">Uncharacterized protein</fullName>
    </submittedName>
</protein>
<comment type="caution">
    <text evidence="2">The sequence shown here is derived from an EMBL/GenBank/DDBJ whole genome shotgun (WGS) entry which is preliminary data.</text>
</comment>
<dbReference type="Proteomes" id="UP000320762">
    <property type="component" value="Unassembled WGS sequence"/>
</dbReference>
<feature type="region of interest" description="Disordered" evidence="1">
    <location>
        <begin position="79"/>
        <end position="118"/>
    </location>
</feature>
<organism evidence="2 3">
    <name type="scientific">Schizophyllum amplum</name>
    <dbReference type="NCBI Taxonomy" id="97359"/>
    <lineage>
        <taxon>Eukaryota</taxon>
        <taxon>Fungi</taxon>
        <taxon>Dikarya</taxon>
        <taxon>Basidiomycota</taxon>
        <taxon>Agaricomycotina</taxon>
        <taxon>Agaricomycetes</taxon>
        <taxon>Agaricomycetidae</taxon>
        <taxon>Agaricales</taxon>
        <taxon>Schizophyllaceae</taxon>
        <taxon>Schizophyllum</taxon>
    </lineage>
</organism>
<evidence type="ECO:0000313" key="3">
    <source>
        <dbReference type="Proteomes" id="UP000320762"/>
    </source>
</evidence>
<dbReference type="AlphaFoldDB" id="A0A550CAC3"/>
<feature type="compositionally biased region" description="Pro residues" evidence="1">
    <location>
        <begin position="101"/>
        <end position="113"/>
    </location>
</feature>
<sequence length="390" mass="42983">MPQLRTPSPAISPGGSSLLRKLRDLLDGQSSVARQLQQRESISNVSEISFATQDSVTSEDREIAETLINMSGMPVHSSSAIEVSTARASSALGPDQFSPSPTYPPPSSDPPSTPVTFAPPITYDSTIAPWIAAYGNGPAPWVNPLIPFGMAQPCARHVTDFLPYPDSTPLKPVTFPDTPRSRAAGPLDAAIIAEYTAFFGEDRQRPRIARVVLSQADFRRQTDGFSQSLRVFEATFPEAVVYSDFDLRSGQMLQVMDRYGRNIPQCVTVIEELSRDAMSADVYAFLDFEPVVIRVDPDLVQLMTREKSAMFFSDNMRLLRRCGQNPLLHDIIATLQARRILRHMCFREAYKYAMGTPAPKPNDSLPFILPNVPEGYLFAAYAVAYGSLPG</sequence>
<evidence type="ECO:0000313" key="2">
    <source>
        <dbReference type="EMBL" id="TRM61751.1"/>
    </source>
</evidence>